<dbReference type="EMBL" id="KN834824">
    <property type="protein sequence ID" value="KIK53753.1"/>
    <property type="molecule type" value="Genomic_DNA"/>
</dbReference>
<keyword evidence="4 7" id="KW-0964">Secreted</keyword>
<dbReference type="OrthoDB" id="4225815at2759"/>
<sequence length="111" mass="11653">MQFGFAFLATAFASLVVGNPTLAPRDIPASSCTTGPLLCCNIVQRASDPQVSPLLGVLGINLQDTNVVVRINCFPLTNIRVSSGTCYGIVVCCEDDSYGNLLAISCTPVQL</sequence>
<dbReference type="SMART" id="SM00075">
    <property type="entry name" value="HYDRO"/>
    <property type="match status" value="1"/>
</dbReference>
<evidence type="ECO:0000256" key="4">
    <source>
        <dbReference type="ARBA" id="ARBA00022525"/>
    </source>
</evidence>
<evidence type="ECO:0000256" key="7">
    <source>
        <dbReference type="RuleBase" id="RU365009"/>
    </source>
</evidence>
<evidence type="ECO:0000256" key="5">
    <source>
        <dbReference type="ARBA" id="ARBA00023157"/>
    </source>
</evidence>
<feature type="signal peptide" evidence="7">
    <location>
        <begin position="1"/>
        <end position="18"/>
    </location>
</feature>
<gene>
    <name evidence="8" type="ORF">GYMLUDRAFT_178469</name>
</gene>
<keyword evidence="3 7" id="KW-0134">Cell wall</keyword>
<comment type="subunit">
    <text evidence="6">Self-assembles to form functional amyloid fibrils called rodlets. Self-assembly into fibrillar rodlets occurs spontaneously at hydrophobic:hydrophilic interfaces and the rodlets further associate laterally to form amphipathic monolayers.</text>
</comment>
<feature type="chain" id="PRO_5013984976" description="Hydrophobin" evidence="7">
    <location>
        <begin position="19"/>
        <end position="111"/>
    </location>
</feature>
<evidence type="ECO:0000256" key="6">
    <source>
        <dbReference type="ARBA" id="ARBA00093546"/>
    </source>
</evidence>
<dbReference type="GO" id="GO:0005199">
    <property type="term" value="F:structural constituent of cell wall"/>
    <property type="evidence" value="ECO:0007669"/>
    <property type="project" value="InterPro"/>
</dbReference>
<dbReference type="Pfam" id="PF01185">
    <property type="entry name" value="Hydrophobin"/>
    <property type="match status" value="1"/>
</dbReference>
<comment type="similarity">
    <text evidence="2 7">Belongs to the fungal hydrophobin family.</text>
</comment>
<keyword evidence="7" id="KW-0732">Signal</keyword>
<accession>A0A0D0CFL8</accession>
<evidence type="ECO:0000256" key="2">
    <source>
        <dbReference type="ARBA" id="ARBA00010446"/>
    </source>
</evidence>
<dbReference type="InterPro" id="IPR001338">
    <property type="entry name" value="Class_I_Hydrophobin"/>
</dbReference>
<evidence type="ECO:0000313" key="8">
    <source>
        <dbReference type="EMBL" id="KIK53753.1"/>
    </source>
</evidence>
<reference evidence="8 9" key="1">
    <citation type="submission" date="2014-04" db="EMBL/GenBank/DDBJ databases">
        <title>Evolutionary Origins and Diversification of the Mycorrhizal Mutualists.</title>
        <authorList>
            <consortium name="DOE Joint Genome Institute"/>
            <consortium name="Mycorrhizal Genomics Consortium"/>
            <person name="Kohler A."/>
            <person name="Kuo A."/>
            <person name="Nagy L.G."/>
            <person name="Floudas D."/>
            <person name="Copeland A."/>
            <person name="Barry K.W."/>
            <person name="Cichocki N."/>
            <person name="Veneault-Fourrey C."/>
            <person name="LaButti K."/>
            <person name="Lindquist E.A."/>
            <person name="Lipzen A."/>
            <person name="Lundell T."/>
            <person name="Morin E."/>
            <person name="Murat C."/>
            <person name="Riley R."/>
            <person name="Ohm R."/>
            <person name="Sun H."/>
            <person name="Tunlid A."/>
            <person name="Henrissat B."/>
            <person name="Grigoriev I.V."/>
            <person name="Hibbett D.S."/>
            <person name="Martin F."/>
        </authorList>
    </citation>
    <scope>NUCLEOTIDE SEQUENCE [LARGE SCALE GENOMIC DNA]</scope>
    <source>
        <strain evidence="8 9">FD-317 M1</strain>
    </source>
</reference>
<keyword evidence="9" id="KW-1185">Reference proteome</keyword>
<dbReference type="GO" id="GO:0009277">
    <property type="term" value="C:fungal-type cell wall"/>
    <property type="evidence" value="ECO:0007669"/>
    <property type="project" value="InterPro"/>
</dbReference>
<evidence type="ECO:0000313" key="9">
    <source>
        <dbReference type="Proteomes" id="UP000053593"/>
    </source>
</evidence>
<keyword evidence="5 7" id="KW-1015">Disulfide bond</keyword>
<dbReference type="AlphaFoldDB" id="A0A0D0CFL8"/>
<organism evidence="8 9">
    <name type="scientific">Collybiopsis luxurians FD-317 M1</name>
    <dbReference type="NCBI Taxonomy" id="944289"/>
    <lineage>
        <taxon>Eukaryota</taxon>
        <taxon>Fungi</taxon>
        <taxon>Dikarya</taxon>
        <taxon>Basidiomycota</taxon>
        <taxon>Agaricomycotina</taxon>
        <taxon>Agaricomycetes</taxon>
        <taxon>Agaricomycetidae</taxon>
        <taxon>Agaricales</taxon>
        <taxon>Marasmiineae</taxon>
        <taxon>Omphalotaceae</taxon>
        <taxon>Collybiopsis</taxon>
        <taxon>Collybiopsis luxurians</taxon>
    </lineage>
</organism>
<evidence type="ECO:0000256" key="3">
    <source>
        <dbReference type="ARBA" id="ARBA00022512"/>
    </source>
</evidence>
<name>A0A0D0CFL8_9AGAR</name>
<protein>
    <recommendedName>
        <fullName evidence="7">Hydrophobin</fullName>
    </recommendedName>
</protein>
<dbReference type="CDD" id="cd23507">
    <property type="entry name" value="hydrophobin_I"/>
    <property type="match status" value="1"/>
</dbReference>
<dbReference type="HOGENOM" id="CLU_105134_2_0_1"/>
<proteinExistence type="inferred from homology"/>
<dbReference type="Proteomes" id="UP000053593">
    <property type="component" value="Unassembled WGS sequence"/>
</dbReference>
<evidence type="ECO:0000256" key="1">
    <source>
        <dbReference type="ARBA" id="ARBA00004191"/>
    </source>
</evidence>
<comment type="subcellular location">
    <subcellularLocation>
        <location evidence="1 7">Secreted</location>
        <location evidence="1 7">Cell wall</location>
    </subcellularLocation>
</comment>